<reference evidence="3 4" key="1">
    <citation type="journal article" date="2019" name="Emerg. Microbes Infect.">
        <title>Comprehensive subspecies identification of 175 nontuberculous mycobacteria species based on 7547 genomic profiles.</title>
        <authorList>
            <person name="Matsumoto Y."/>
            <person name="Kinjo T."/>
            <person name="Motooka D."/>
            <person name="Nabeya D."/>
            <person name="Jung N."/>
            <person name="Uechi K."/>
            <person name="Horii T."/>
            <person name="Iida T."/>
            <person name="Fujita J."/>
            <person name="Nakamura S."/>
        </authorList>
    </citation>
    <scope>NUCLEOTIDE SEQUENCE [LARGE SCALE GENOMIC DNA]</scope>
    <source>
        <strain evidence="3 4">JCM 30996</strain>
    </source>
</reference>
<organism evidence="3 4">
    <name type="scientific">Mycolicibacterium hippocampi</name>
    <dbReference type="NCBI Taxonomy" id="659824"/>
    <lineage>
        <taxon>Bacteria</taxon>
        <taxon>Bacillati</taxon>
        <taxon>Actinomycetota</taxon>
        <taxon>Actinomycetes</taxon>
        <taxon>Mycobacteriales</taxon>
        <taxon>Mycobacteriaceae</taxon>
        <taxon>Mycolicibacterium</taxon>
    </lineage>
</organism>
<dbReference type="Pfam" id="PF17301">
    <property type="entry name" value="LpqV"/>
    <property type="match status" value="1"/>
</dbReference>
<feature type="signal peptide" evidence="2">
    <location>
        <begin position="1"/>
        <end position="25"/>
    </location>
</feature>
<evidence type="ECO:0000313" key="3">
    <source>
        <dbReference type="EMBL" id="GFH04816.1"/>
    </source>
</evidence>
<sequence>MHRFPLRAVGAAVAGLALLSGCSSDTEPAETASPATSPSSASAASSTAAPVAPGEVGVSPGGVTTAVGAPAESTEDDYFQACLAARTWMAQQGGDPKTQIEPFLETLQTENSSGPATFGRPWSELSPGRQSAVIVAVEAAADALCG</sequence>
<dbReference type="InterPro" id="IPR020377">
    <property type="entry name" value="Uncharacterised_LpqV"/>
</dbReference>
<evidence type="ECO:0000313" key="4">
    <source>
        <dbReference type="Proteomes" id="UP000465304"/>
    </source>
</evidence>
<dbReference type="AlphaFoldDB" id="A0A7I9ZVP0"/>
<dbReference type="Proteomes" id="UP000465304">
    <property type="component" value="Unassembled WGS sequence"/>
</dbReference>
<comment type="caution">
    <text evidence="3">The sequence shown here is derived from an EMBL/GenBank/DDBJ whole genome shotgun (WGS) entry which is preliminary data.</text>
</comment>
<keyword evidence="2" id="KW-0732">Signal</keyword>
<feature type="region of interest" description="Disordered" evidence="1">
    <location>
        <begin position="23"/>
        <end position="71"/>
    </location>
</feature>
<proteinExistence type="predicted"/>
<dbReference type="EMBL" id="BLLB01000002">
    <property type="protein sequence ID" value="GFH04816.1"/>
    <property type="molecule type" value="Genomic_DNA"/>
</dbReference>
<protein>
    <submittedName>
        <fullName evidence="3">LpqV protein</fullName>
    </submittedName>
</protein>
<accession>A0A7I9ZVP0</accession>
<evidence type="ECO:0000256" key="1">
    <source>
        <dbReference type="SAM" id="MobiDB-lite"/>
    </source>
</evidence>
<feature type="chain" id="PRO_5039115400" evidence="2">
    <location>
        <begin position="26"/>
        <end position="146"/>
    </location>
</feature>
<gene>
    <name evidence="3" type="ORF">MHIP_52990</name>
</gene>
<dbReference type="RefSeq" id="WP_163894085.1">
    <property type="nucleotide sequence ID" value="NZ_BLLB01000002.1"/>
</dbReference>
<dbReference type="PROSITE" id="PS51257">
    <property type="entry name" value="PROKAR_LIPOPROTEIN"/>
    <property type="match status" value="1"/>
</dbReference>
<keyword evidence="4" id="KW-1185">Reference proteome</keyword>
<name>A0A7I9ZVP0_9MYCO</name>
<feature type="compositionally biased region" description="Low complexity" evidence="1">
    <location>
        <begin position="29"/>
        <end position="50"/>
    </location>
</feature>
<evidence type="ECO:0000256" key="2">
    <source>
        <dbReference type="SAM" id="SignalP"/>
    </source>
</evidence>